<reference evidence="2" key="1">
    <citation type="journal article" date="2020" name="Cell">
        <title>Large-Scale Comparative Analyses of Tick Genomes Elucidate Their Genetic Diversity and Vector Capacities.</title>
        <authorList>
            <consortium name="Tick Genome and Microbiome Consortium (TIGMIC)"/>
            <person name="Jia N."/>
            <person name="Wang J."/>
            <person name="Shi W."/>
            <person name="Du L."/>
            <person name="Sun Y."/>
            <person name="Zhan W."/>
            <person name="Jiang J.F."/>
            <person name="Wang Q."/>
            <person name="Zhang B."/>
            <person name="Ji P."/>
            <person name="Bell-Sakyi L."/>
            <person name="Cui X.M."/>
            <person name="Yuan T.T."/>
            <person name="Jiang B.G."/>
            <person name="Yang W.F."/>
            <person name="Lam T.T."/>
            <person name="Chang Q.C."/>
            <person name="Ding S.J."/>
            <person name="Wang X.J."/>
            <person name="Zhu J.G."/>
            <person name="Ruan X.D."/>
            <person name="Zhao L."/>
            <person name="Wei J.T."/>
            <person name="Ye R.Z."/>
            <person name="Que T.C."/>
            <person name="Du C.H."/>
            <person name="Zhou Y.H."/>
            <person name="Cheng J.X."/>
            <person name="Dai P.F."/>
            <person name="Guo W.B."/>
            <person name="Han X.H."/>
            <person name="Huang E.J."/>
            <person name="Li L.F."/>
            <person name="Wei W."/>
            <person name="Gao Y.C."/>
            <person name="Liu J.Z."/>
            <person name="Shao H.Z."/>
            <person name="Wang X."/>
            <person name="Wang C.C."/>
            <person name="Yang T.C."/>
            <person name="Huo Q.B."/>
            <person name="Li W."/>
            <person name="Chen H.Y."/>
            <person name="Chen S.E."/>
            <person name="Zhou L.G."/>
            <person name="Ni X.B."/>
            <person name="Tian J.H."/>
            <person name="Sheng Y."/>
            <person name="Liu T."/>
            <person name="Pan Y.S."/>
            <person name="Xia L.Y."/>
            <person name="Li J."/>
            <person name="Zhao F."/>
            <person name="Cao W.C."/>
        </authorList>
    </citation>
    <scope>NUCLEOTIDE SEQUENCE</scope>
    <source>
        <strain evidence="2">Rsan-2018</strain>
    </source>
</reference>
<accession>A0A9D4SYV4</accession>
<keyword evidence="1" id="KW-0472">Membrane</keyword>
<dbReference type="Proteomes" id="UP000821837">
    <property type="component" value="Chromosome 3"/>
</dbReference>
<comment type="caution">
    <text evidence="2">The sequence shown here is derived from an EMBL/GenBank/DDBJ whole genome shotgun (WGS) entry which is preliminary data.</text>
</comment>
<gene>
    <name evidence="2" type="ORF">HPB52_014537</name>
</gene>
<dbReference type="OMA" id="RMPYICS"/>
<evidence type="ECO:0000256" key="1">
    <source>
        <dbReference type="SAM" id="Phobius"/>
    </source>
</evidence>
<keyword evidence="1" id="KW-1133">Transmembrane helix</keyword>
<dbReference type="AlphaFoldDB" id="A0A9D4SYV4"/>
<keyword evidence="3" id="KW-1185">Reference proteome</keyword>
<reference evidence="2" key="2">
    <citation type="submission" date="2021-09" db="EMBL/GenBank/DDBJ databases">
        <authorList>
            <person name="Jia N."/>
            <person name="Wang J."/>
            <person name="Shi W."/>
            <person name="Du L."/>
            <person name="Sun Y."/>
            <person name="Zhan W."/>
            <person name="Jiang J."/>
            <person name="Wang Q."/>
            <person name="Zhang B."/>
            <person name="Ji P."/>
            <person name="Sakyi L.B."/>
            <person name="Cui X."/>
            <person name="Yuan T."/>
            <person name="Jiang B."/>
            <person name="Yang W."/>
            <person name="Lam T.T.-Y."/>
            <person name="Chang Q."/>
            <person name="Ding S."/>
            <person name="Wang X."/>
            <person name="Zhu J."/>
            <person name="Ruan X."/>
            <person name="Zhao L."/>
            <person name="Wei J."/>
            <person name="Que T."/>
            <person name="Du C."/>
            <person name="Cheng J."/>
            <person name="Dai P."/>
            <person name="Han X."/>
            <person name="Huang E."/>
            <person name="Gao Y."/>
            <person name="Liu J."/>
            <person name="Shao H."/>
            <person name="Ye R."/>
            <person name="Li L."/>
            <person name="Wei W."/>
            <person name="Wang X."/>
            <person name="Wang C."/>
            <person name="Huo Q."/>
            <person name="Li W."/>
            <person name="Guo W."/>
            <person name="Chen H."/>
            <person name="Chen S."/>
            <person name="Zhou L."/>
            <person name="Zhou L."/>
            <person name="Ni X."/>
            <person name="Tian J."/>
            <person name="Zhou Y."/>
            <person name="Sheng Y."/>
            <person name="Liu T."/>
            <person name="Pan Y."/>
            <person name="Xia L."/>
            <person name="Li J."/>
            <person name="Zhao F."/>
            <person name="Cao W."/>
        </authorList>
    </citation>
    <scope>NUCLEOTIDE SEQUENCE</scope>
    <source>
        <strain evidence="2">Rsan-2018</strain>
        <tissue evidence="2">Larvae</tissue>
    </source>
</reference>
<organism evidence="2 3">
    <name type="scientific">Rhipicephalus sanguineus</name>
    <name type="common">Brown dog tick</name>
    <name type="synonym">Ixodes sanguineus</name>
    <dbReference type="NCBI Taxonomy" id="34632"/>
    <lineage>
        <taxon>Eukaryota</taxon>
        <taxon>Metazoa</taxon>
        <taxon>Ecdysozoa</taxon>
        <taxon>Arthropoda</taxon>
        <taxon>Chelicerata</taxon>
        <taxon>Arachnida</taxon>
        <taxon>Acari</taxon>
        <taxon>Parasitiformes</taxon>
        <taxon>Ixodida</taxon>
        <taxon>Ixodoidea</taxon>
        <taxon>Ixodidae</taxon>
        <taxon>Rhipicephalinae</taxon>
        <taxon>Rhipicephalus</taxon>
        <taxon>Rhipicephalus</taxon>
    </lineage>
</organism>
<name>A0A9D4SYV4_RHISA</name>
<feature type="transmembrane region" description="Helical" evidence="1">
    <location>
        <begin position="12"/>
        <end position="43"/>
    </location>
</feature>
<sequence length="85" mass="9778">MGEDVRKLVSAIWSLFWLVVLLYLAFWVAFMCAFWYIVLLAFVPCVPALKQITDGLHKGVRMPYICSENMMHGRNLTDGLHVMLS</sequence>
<protein>
    <submittedName>
        <fullName evidence="2">Uncharacterized protein</fullName>
    </submittedName>
</protein>
<dbReference type="PANTHER" id="PTHR39948:SF1">
    <property type="entry name" value="GEO11419P1"/>
    <property type="match status" value="1"/>
</dbReference>
<keyword evidence="1" id="KW-0812">Transmembrane</keyword>
<evidence type="ECO:0000313" key="2">
    <source>
        <dbReference type="EMBL" id="KAH7962130.1"/>
    </source>
</evidence>
<dbReference type="VEuPathDB" id="VectorBase:RSAN_043885"/>
<dbReference type="EMBL" id="JABSTV010001249">
    <property type="protein sequence ID" value="KAH7962130.1"/>
    <property type="molecule type" value="Genomic_DNA"/>
</dbReference>
<evidence type="ECO:0000313" key="3">
    <source>
        <dbReference type="Proteomes" id="UP000821837"/>
    </source>
</evidence>
<dbReference type="PANTHER" id="PTHR39948">
    <property type="entry name" value="GEO11419P1"/>
    <property type="match status" value="1"/>
</dbReference>
<proteinExistence type="predicted"/>